<keyword evidence="1" id="KW-1133">Transmembrane helix</keyword>
<reference evidence="2 3" key="1">
    <citation type="submission" date="2023-03" db="EMBL/GenBank/DDBJ databases">
        <title>Bacillus Genome Sequencing.</title>
        <authorList>
            <person name="Dunlap C."/>
        </authorList>
    </citation>
    <scope>NUCLEOTIDE SEQUENCE [LARGE SCALE GENOMIC DNA]</scope>
    <source>
        <strain evidence="2 3">NRS-52</strain>
    </source>
</reference>
<dbReference type="InterPro" id="IPR025321">
    <property type="entry name" value="DUF4227"/>
</dbReference>
<feature type="transmembrane region" description="Helical" evidence="1">
    <location>
        <begin position="32"/>
        <end position="54"/>
    </location>
</feature>
<evidence type="ECO:0000256" key="1">
    <source>
        <dbReference type="SAM" id="Phobius"/>
    </source>
</evidence>
<dbReference type="Proteomes" id="UP001343257">
    <property type="component" value="Unassembled WGS sequence"/>
</dbReference>
<name>A0ABU6PUF5_9BACL</name>
<evidence type="ECO:0000313" key="3">
    <source>
        <dbReference type="Proteomes" id="UP001343257"/>
    </source>
</evidence>
<proteinExistence type="predicted"/>
<evidence type="ECO:0000313" key="2">
    <source>
        <dbReference type="EMBL" id="MED5017630.1"/>
    </source>
</evidence>
<dbReference type="EMBL" id="JARTLD010000025">
    <property type="protein sequence ID" value="MED5017630.1"/>
    <property type="molecule type" value="Genomic_DNA"/>
</dbReference>
<keyword evidence="3" id="KW-1185">Reference proteome</keyword>
<comment type="caution">
    <text evidence="2">The sequence shown here is derived from an EMBL/GenBank/DDBJ whole genome shotgun (WGS) entry which is preliminary data.</text>
</comment>
<dbReference type="Pfam" id="PF14004">
    <property type="entry name" value="DUF4227"/>
    <property type="match status" value="1"/>
</dbReference>
<gene>
    <name evidence="2" type="ORF">P9847_09980</name>
</gene>
<dbReference type="RefSeq" id="WP_328277703.1">
    <property type="nucleotide sequence ID" value="NZ_JARTLD010000025.1"/>
</dbReference>
<keyword evidence="1" id="KW-0812">Transmembrane</keyword>
<protein>
    <submittedName>
        <fullName evidence="2">DUF4227 family protein</fullName>
    </submittedName>
</protein>
<organism evidence="2 3">
    <name type="scientific">Paenibacillus chibensis</name>
    <dbReference type="NCBI Taxonomy" id="59846"/>
    <lineage>
        <taxon>Bacteria</taxon>
        <taxon>Bacillati</taxon>
        <taxon>Bacillota</taxon>
        <taxon>Bacilli</taxon>
        <taxon>Bacillales</taxon>
        <taxon>Paenibacillaceae</taxon>
        <taxon>Paenibacillus</taxon>
    </lineage>
</organism>
<sequence>MRVLAASRLHSSCRERDKVIISLRRCLSSLKFLIVFVALTYALYQLFGMIGAWITPVDHYRIPEGHAVKAFQPSDKARTGEMMGDRLRFFYWYGE</sequence>
<accession>A0ABU6PUF5</accession>
<keyword evidence="1" id="KW-0472">Membrane</keyword>